<dbReference type="EMBL" id="JEXD01000095">
    <property type="protein sequence ID" value="EXC03770.1"/>
    <property type="molecule type" value="Genomic_DNA"/>
</dbReference>
<accession>A0A009QBD7</accession>
<dbReference type="GO" id="GO:0016787">
    <property type="term" value="F:hydrolase activity"/>
    <property type="evidence" value="ECO:0007669"/>
    <property type="project" value="UniProtKB-KW"/>
</dbReference>
<keyword evidence="1" id="KW-0378">Hydrolase</keyword>
<dbReference type="PATRIC" id="fig|1310607.3.peg.3914"/>
<evidence type="ECO:0000313" key="1">
    <source>
        <dbReference type="EMBL" id="EXC03770.1"/>
    </source>
</evidence>
<name>A0A009QBD7_ACIBA</name>
<dbReference type="Proteomes" id="UP000021108">
    <property type="component" value="Unassembled WGS sequence"/>
</dbReference>
<proteinExistence type="predicted"/>
<dbReference type="AlphaFoldDB" id="A0A009QBD7"/>
<gene>
    <name evidence="1" type="ORF">J506_4069</name>
</gene>
<sequence>MQTGNVIGLIVMLEEQGQRSRSHAMPLDIIRAQAQAIGLPV</sequence>
<comment type="caution">
    <text evidence="1">The sequence shown here is derived from an EMBL/GenBank/DDBJ whole genome shotgun (WGS) entry which is preliminary data.</text>
</comment>
<organism evidence="1 2">
    <name type="scientific">Acinetobacter baumannii 625974</name>
    <dbReference type="NCBI Taxonomy" id="1310607"/>
    <lineage>
        <taxon>Bacteria</taxon>
        <taxon>Pseudomonadati</taxon>
        <taxon>Pseudomonadota</taxon>
        <taxon>Gammaproteobacteria</taxon>
        <taxon>Moraxellales</taxon>
        <taxon>Moraxellaceae</taxon>
        <taxon>Acinetobacter</taxon>
        <taxon>Acinetobacter calcoaceticus/baumannii complex</taxon>
    </lineage>
</organism>
<evidence type="ECO:0000313" key="2">
    <source>
        <dbReference type="Proteomes" id="UP000021108"/>
    </source>
</evidence>
<reference evidence="1 2" key="1">
    <citation type="submission" date="2014-02" db="EMBL/GenBank/DDBJ databases">
        <title>Comparative genomics and transcriptomics to identify genetic mechanisms underlying the emergence of carbapenem resistant Acinetobacter baumannii (CRAb).</title>
        <authorList>
            <person name="Harris A.D."/>
            <person name="Johnson K.J."/>
            <person name="George J."/>
            <person name="Shefchek K."/>
            <person name="Daugherty S.C."/>
            <person name="Parankush S."/>
            <person name="Sadzewicz L."/>
            <person name="Tallon L."/>
            <person name="Sengamalay N."/>
            <person name="Hazen T.H."/>
            <person name="Rasko D.A."/>
        </authorList>
    </citation>
    <scope>NUCLEOTIDE SEQUENCE [LARGE SCALE GENOMIC DNA]</scope>
    <source>
        <strain evidence="1 2">625974</strain>
    </source>
</reference>
<protein>
    <submittedName>
        <fullName evidence="1">ANH superfamily adenosine nucleotide alpha hydrolase domain protein</fullName>
    </submittedName>
</protein>